<evidence type="ECO:0000313" key="3">
    <source>
        <dbReference type="Proteomes" id="UP000053447"/>
    </source>
</evidence>
<dbReference type="AlphaFoldDB" id="A0A0W4ZVA6"/>
<organism evidence="2 3">
    <name type="scientific">Pneumocystis jirovecii (strain RU7)</name>
    <name type="common">Human pneumocystis pneumonia agent</name>
    <dbReference type="NCBI Taxonomy" id="1408657"/>
    <lineage>
        <taxon>Eukaryota</taxon>
        <taxon>Fungi</taxon>
        <taxon>Dikarya</taxon>
        <taxon>Ascomycota</taxon>
        <taxon>Taphrinomycotina</taxon>
        <taxon>Pneumocystomycetes</taxon>
        <taxon>Pneumocystaceae</taxon>
        <taxon>Pneumocystis</taxon>
    </lineage>
</organism>
<sequence length="71" mass="8102">MPLYSVLLCSYYILYTCACANKLIYTLFKPLIYTLIKSVDLYMQQLNLYMVEALYAVIKPMCAAVNTVCAV</sequence>
<protein>
    <submittedName>
        <fullName evidence="2">Uncharacterized protein</fullName>
    </submittedName>
</protein>
<feature type="transmembrane region" description="Helical" evidence="1">
    <location>
        <begin position="12"/>
        <end position="36"/>
    </location>
</feature>
<accession>A0A0W4ZVA6</accession>
<reference evidence="3" key="1">
    <citation type="journal article" date="2016" name="Nat. Commun.">
        <title>Genome analysis of three Pneumocystis species reveals adaptation mechanisms to life exclusively in mammalian hosts.</title>
        <authorList>
            <person name="Ma L."/>
            <person name="Chen Z."/>
            <person name="Huang D.W."/>
            <person name="Kutty G."/>
            <person name="Ishihara M."/>
            <person name="Wang H."/>
            <person name="Abouelleil A."/>
            <person name="Bishop L."/>
            <person name="Davey E."/>
            <person name="Deng R."/>
            <person name="Deng X."/>
            <person name="Fan L."/>
            <person name="Fantoni G."/>
            <person name="Fitzgerald M."/>
            <person name="Gogineni E."/>
            <person name="Goldberg J.M."/>
            <person name="Handley G."/>
            <person name="Hu X."/>
            <person name="Huber C."/>
            <person name="Jiao X."/>
            <person name="Jones K."/>
            <person name="Levin J.Z."/>
            <person name="Liu Y."/>
            <person name="Macdonald P."/>
            <person name="Melnikov A."/>
            <person name="Raley C."/>
            <person name="Sassi M."/>
            <person name="Sherman B.T."/>
            <person name="Song X."/>
            <person name="Sykes S."/>
            <person name="Tran B."/>
            <person name="Walsh L."/>
            <person name="Xia Y."/>
            <person name="Yang J."/>
            <person name="Young S."/>
            <person name="Zeng Q."/>
            <person name="Zheng X."/>
            <person name="Stephens R."/>
            <person name="Nusbaum C."/>
            <person name="Birren B.W."/>
            <person name="Azadi P."/>
            <person name="Lempicki R.A."/>
            <person name="Cuomo C.A."/>
            <person name="Kovacs J.A."/>
        </authorList>
    </citation>
    <scope>NUCLEOTIDE SEQUENCE [LARGE SCALE GENOMIC DNA]</scope>
    <source>
        <strain evidence="3">RU7</strain>
    </source>
</reference>
<keyword evidence="3" id="KW-1185">Reference proteome</keyword>
<dbReference type="RefSeq" id="XP_018230992.1">
    <property type="nucleotide sequence ID" value="XM_018372658.1"/>
</dbReference>
<dbReference type="Proteomes" id="UP000053447">
    <property type="component" value="Unassembled WGS sequence"/>
</dbReference>
<name>A0A0W4ZVA6_PNEJ7</name>
<evidence type="ECO:0000313" key="2">
    <source>
        <dbReference type="EMBL" id="KTW32300.1"/>
    </source>
</evidence>
<proteinExistence type="predicted"/>
<keyword evidence="1" id="KW-0472">Membrane</keyword>
<gene>
    <name evidence="2" type="ORF">T551_00391</name>
</gene>
<dbReference type="EMBL" id="LFWA01000002">
    <property type="protein sequence ID" value="KTW32300.1"/>
    <property type="molecule type" value="Genomic_DNA"/>
</dbReference>
<dbReference type="GeneID" id="28938913"/>
<keyword evidence="1" id="KW-1133">Transmembrane helix</keyword>
<keyword evidence="1" id="KW-0812">Transmembrane</keyword>
<comment type="caution">
    <text evidence="2">The sequence shown here is derived from an EMBL/GenBank/DDBJ whole genome shotgun (WGS) entry which is preliminary data.</text>
</comment>
<dbReference type="VEuPathDB" id="FungiDB:T551_00391"/>
<evidence type="ECO:0000256" key="1">
    <source>
        <dbReference type="SAM" id="Phobius"/>
    </source>
</evidence>